<evidence type="ECO:0000256" key="2">
    <source>
        <dbReference type="ARBA" id="ARBA00022692"/>
    </source>
</evidence>
<evidence type="ECO:0000313" key="8">
    <source>
        <dbReference type="EMBL" id="PHJ25316.1"/>
    </source>
</evidence>
<comment type="caution">
    <text evidence="8">The sequence shown here is derived from an EMBL/GenBank/DDBJ whole genome shotgun (WGS) entry which is preliminary data.</text>
</comment>
<organism evidence="8 9">
    <name type="scientific">Cystoisospora suis</name>
    <dbReference type="NCBI Taxonomy" id="483139"/>
    <lineage>
        <taxon>Eukaryota</taxon>
        <taxon>Sar</taxon>
        <taxon>Alveolata</taxon>
        <taxon>Apicomplexa</taxon>
        <taxon>Conoidasida</taxon>
        <taxon>Coccidia</taxon>
        <taxon>Eucoccidiorida</taxon>
        <taxon>Eimeriorina</taxon>
        <taxon>Sarcocystidae</taxon>
        <taxon>Cystoisospora</taxon>
    </lineage>
</organism>
<dbReference type="PANTHER" id="PTHR12546:SF33">
    <property type="entry name" value="SPERM VESICLE FUSION PROTEIN FER-1"/>
    <property type="match status" value="1"/>
</dbReference>
<name>A0A2C6LFE8_9APIC</name>
<sequence>MVEDGVPYEPLVINNLSTTLEFELRVVIWNVTDIGVFKGASGERNDLKVRVELFMTGIDLEDAYEIYYTDVHMFAKTTATYNWRIIKKLRLPLASLSLKFTLIDNNATHDDDALYGSESLSLDALTHTTMTRLRNDDKLVDPLDYIVTFDEPMGQGMVELWCQSYWCAPFEAMGCPASVTSCCNRRDMAADFFDASPEPAPFCGWLKLVCCGRTGYRRRVRRTTSSPAHLHCTVSLLPKEVADQHPAGQGRSAPDELPEPPDRPSPNLMFTDPVGYLNLVVGQQTCALIKATSVCFCGVLILGIIAFVIAQIVIAARMP</sequence>
<keyword evidence="5 7" id="KW-0472">Membrane</keyword>
<dbReference type="GO" id="GO:0016020">
    <property type="term" value="C:membrane"/>
    <property type="evidence" value="ECO:0007669"/>
    <property type="project" value="UniProtKB-SubCell"/>
</dbReference>
<dbReference type="GeneID" id="94424249"/>
<evidence type="ECO:0000256" key="5">
    <source>
        <dbReference type="ARBA" id="ARBA00023136"/>
    </source>
</evidence>
<dbReference type="Proteomes" id="UP000221165">
    <property type="component" value="Unassembled WGS sequence"/>
</dbReference>
<dbReference type="VEuPathDB" id="ToxoDB:CSUI_000831"/>
<protein>
    <submittedName>
        <fullName evidence="8">C2 domain-containing protein</fullName>
    </submittedName>
</protein>
<feature type="region of interest" description="Disordered" evidence="6">
    <location>
        <begin position="244"/>
        <end position="265"/>
    </location>
</feature>
<evidence type="ECO:0000256" key="1">
    <source>
        <dbReference type="ARBA" id="ARBA00004370"/>
    </source>
</evidence>
<dbReference type="OrthoDB" id="331591at2759"/>
<evidence type="ECO:0000256" key="3">
    <source>
        <dbReference type="ARBA" id="ARBA00022737"/>
    </source>
</evidence>
<dbReference type="PANTHER" id="PTHR12546">
    <property type="entry name" value="FER-1-LIKE"/>
    <property type="match status" value="1"/>
</dbReference>
<dbReference type="AlphaFoldDB" id="A0A2C6LFE8"/>
<evidence type="ECO:0000313" key="9">
    <source>
        <dbReference type="Proteomes" id="UP000221165"/>
    </source>
</evidence>
<reference evidence="8 9" key="1">
    <citation type="journal article" date="2017" name="Int. J. Parasitol.">
        <title>The genome of the protozoan parasite Cystoisospora suis and a reverse vaccinology approach to identify vaccine candidates.</title>
        <authorList>
            <person name="Palmieri N."/>
            <person name="Shrestha A."/>
            <person name="Ruttkowski B."/>
            <person name="Beck T."/>
            <person name="Vogl C."/>
            <person name="Tomley F."/>
            <person name="Blake D.P."/>
            <person name="Joachim A."/>
        </authorList>
    </citation>
    <scope>NUCLEOTIDE SEQUENCE [LARGE SCALE GENOMIC DNA]</scope>
    <source>
        <strain evidence="8 9">Wien I</strain>
    </source>
</reference>
<gene>
    <name evidence="8" type="ORF">CSUI_000831</name>
</gene>
<proteinExistence type="predicted"/>
<dbReference type="InterPro" id="IPR037721">
    <property type="entry name" value="Ferlin"/>
</dbReference>
<keyword evidence="9" id="KW-1185">Reference proteome</keyword>
<evidence type="ECO:0000256" key="7">
    <source>
        <dbReference type="SAM" id="Phobius"/>
    </source>
</evidence>
<comment type="subcellular location">
    <subcellularLocation>
        <location evidence="1">Membrane</location>
    </subcellularLocation>
</comment>
<dbReference type="RefSeq" id="XP_067926988.1">
    <property type="nucleotide sequence ID" value="XM_068061038.1"/>
</dbReference>
<dbReference type="GO" id="GO:0007009">
    <property type="term" value="P:plasma membrane organization"/>
    <property type="evidence" value="ECO:0007669"/>
    <property type="project" value="TreeGrafter"/>
</dbReference>
<keyword evidence="4 7" id="KW-1133">Transmembrane helix</keyword>
<keyword evidence="2 7" id="KW-0812">Transmembrane</keyword>
<evidence type="ECO:0000256" key="4">
    <source>
        <dbReference type="ARBA" id="ARBA00022989"/>
    </source>
</evidence>
<dbReference type="EMBL" id="MIGC01000312">
    <property type="protein sequence ID" value="PHJ25316.1"/>
    <property type="molecule type" value="Genomic_DNA"/>
</dbReference>
<accession>A0A2C6LFE8</accession>
<evidence type="ECO:0000256" key="6">
    <source>
        <dbReference type="SAM" id="MobiDB-lite"/>
    </source>
</evidence>
<keyword evidence="3" id="KW-0677">Repeat</keyword>
<feature type="transmembrane region" description="Helical" evidence="7">
    <location>
        <begin position="291"/>
        <end position="316"/>
    </location>
</feature>